<dbReference type="Proteomes" id="UP001156831">
    <property type="component" value="Unassembled WGS sequence"/>
</dbReference>
<dbReference type="InterPro" id="IPR000182">
    <property type="entry name" value="GNAT_dom"/>
</dbReference>
<keyword evidence="4 9" id="KW-0808">Transferase</keyword>
<dbReference type="NCBIfam" id="NF043067">
    <property type="entry name" value="AAC_6p_group_E"/>
    <property type="match status" value="1"/>
</dbReference>
<protein>
    <recommendedName>
        <fullName evidence="3 9">Aminoglycoside N(6')-acetyltransferase type 1</fullName>
        <ecNumber evidence="2 9">2.3.1.82</ecNumber>
    </recommendedName>
    <alternativeName>
        <fullName evidence="7 9">Aminoglycoside resistance protein</fullName>
    </alternativeName>
</protein>
<feature type="domain" description="N-acetyltransferase" evidence="10">
    <location>
        <begin position="6"/>
        <end position="155"/>
    </location>
</feature>
<organism evidence="11 12">
    <name type="scientific">Luteimonas rhizosphaericola</name>
    <dbReference type="NCBI Taxonomy" id="3042024"/>
    <lineage>
        <taxon>Bacteria</taxon>
        <taxon>Pseudomonadati</taxon>
        <taxon>Pseudomonadota</taxon>
        <taxon>Gammaproteobacteria</taxon>
        <taxon>Lysobacterales</taxon>
        <taxon>Lysobacteraceae</taxon>
        <taxon>Luteimonas</taxon>
    </lineage>
</organism>
<dbReference type="CDD" id="cd04301">
    <property type="entry name" value="NAT_SF"/>
    <property type="match status" value="1"/>
</dbReference>
<reference evidence="11 12" key="1">
    <citation type="submission" date="2023-04" db="EMBL/GenBank/DDBJ databases">
        <title>Luteimonas sp. M1R5S18.</title>
        <authorList>
            <person name="Sun J.-Q."/>
        </authorList>
    </citation>
    <scope>NUCLEOTIDE SEQUENCE [LARGE SCALE GENOMIC DNA]</scope>
    <source>
        <strain evidence="11 12">M1R5S18</strain>
    </source>
</reference>
<dbReference type="InterPro" id="IPR016181">
    <property type="entry name" value="Acyl_CoA_acyltransferase"/>
</dbReference>
<comment type="subunit">
    <text evidence="1 9">Homodimer.</text>
</comment>
<dbReference type="PANTHER" id="PTHR43877">
    <property type="entry name" value="AMINOALKYLPHOSPHONATE N-ACETYLTRANSFERASE-RELATED-RELATED"/>
    <property type="match status" value="1"/>
</dbReference>
<dbReference type="EC" id="2.3.1.82" evidence="2 9"/>
<dbReference type="Pfam" id="PF00583">
    <property type="entry name" value="Acetyltransf_1"/>
    <property type="match status" value="1"/>
</dbReference>
<dbReference type="SUPFAM" id="SSF55729">
    <property type="entry name" value="Acyl-CoA N-acyltransferases (Nat)"/>
    <property type="match status" value="1"/>
</dbReference>
<gene>
    <name evidence="11" type="ORF">QFW80_07300</name>
</gene>
<dbReference type="InterPro" id="IPR050832">
    <property type="entry name" value="Bact_Acetyltransf"/>
</dbReference>
<comment type="catalytic activity">
    <reaction evidence="8 9">
        <text>kanamycin B + acetyl-CoA = N(6')-acetylkanamycin B + CoA + H(+)</text>
        <dbReference type="Rhea" id="RHEA:16449"/>
        <dbReference type="ChEBI" id="CHEBI:15378"/>
        <dbReference type="ChEBI" id="CHEBI:57287"/>
        <dbReference type="ChEBI" id="CHEBI:57288"/>
        <dbReference type="ChEBI" id="CHEBI:58390"/>
        <dbReference type="ChEBI" id="CHEBI:58549"/>
        <dbReference type="EC" id="2.3.1.82"/>
    </reaction>
</comment>
<comment type="caution">
    <text evidence="11">The sequence shown here is derived from an EMBL/GenBank/DDBJ whole genome shotgun (WGS) entry which is preliminary data.</text>
</comment>
<evidence type="ECO:0000256" key="2">
    <source>
        <dbReference type="ARBA" id="ARBA00012888"/>
    </source>
</evidence>
<name>A0ABT6JIR6_9GAMM</name>
<evidence type="ECO:0000256" key="4">
    <source>
        <dbReference type="ARBA" id="ARBA00022679"/>
    </source>
</evidence>
<evidence type="ECO:0000256" key="7">
    <source>
        <dbReference type="ARBA" id="ARBA00029660"/>
    </source>
</evidence>
<evidence type="ECO:0000256" key="6">
    <source>
        <dbReference type="ARBA" id="ARBA00023315"/>
    </source>
</evidence>
<proteinExistence type="predicted"/>
<comment type="function">
    <text evidence="9">Catalyzes the transfer of an acetyl group from acetyl-CoA to the 6'-amino group of aminoglycoside molecules conferring resistance to antibiotics containing the purpurosamine ring.</text>
</comment>
<evidence type="ECO:0000256" key="9">
    <source>
        <dbReference type="PIRNR" id="PIRNR000452"/>
    </source>
</evidence>
<dbReference type="PANTHER" id="PTHR43877:SF2">
    <property type="entry name" value="AMINOALKYLPHOSPHONATE N-ACETYLTRANSFERASE-RELATED"/>
    <property type="match status" value="1"/>
</dbReference>
<dbReference type="Gene3D" id="3.40.630.30">
    <property type="match status" value="1"/>
</dbReference>
<sequence length="155" mass="16461">MSTPGVRIRAVDPGRDAAPWGALRAALWPDEAGVDGADDLAEALEPADDTCVLLAIDPDATPIGLVEARLRRDYVNGASTSPVGFLEAWYVAPAWRGRGVGRMLVAGVEAWARGRGCSELASDALLRNIPAHAAHLGCGFVETERVVYFLKRLAP</sequence>
<dbReference type="EMBL" id="JARXRN010000021">
    <property type="protein sequence ID" value="MDH5830323.1"/>
    <property type="molecule type" value="Genomic_DNA"/>
</dbReference>
<dbReference type="PROSITE" id="PS51186">
    <property type="entry name" value="GNAT"/>
    <property type="match status" value="1"/>
</dbReference>
<keyword evidence="12" id="KW-1185">Reference proteome</keyword>
<evidence type="ECO:0000256" key="3">
    <source>
        <dbReference type="ARBA" id="ARBA00017677"/>
    </source>
</evidence>
<evidence type="ECO:0000259" key="10">
    <source>
        <dbReference type="PROSITE" id="PS51186"/>
    </source>
</evidence>
<dbReference type="InterPro" id="IPR024170">
    <property type="entry name" value="Aminoglycoside_N6-AcTrfrase"/>
</dbReference>
<evidence type="ECO:0000256" key="5">
    <source>
        <dbReference type="ARBA" id="ARBA00023251"/>
    </source>
</evidence>
<keyword evidence="6 9" id="KW-0012">Acyltransferase</keyword>
<keyword evidence="5 9" id="KW-0046">Antibiotic resistance</keyword>
<evidence type="ECO:0000256" key="8">
    <source>
        <dbReference type="ARBA" id="ARBA00048923"/>
    </source>
</evidence>
<accession>A0ABT6JIR6</accession>
<evidence type="ECO:0000313" key="12">
    <source>
        <dbReference type="Proteomes" id="UP001156831"/>
    </source>
</evidence>
<evidence type="ECO:0000313" key="11">
    <source>
        <dbReference type="EMBL" id="MDH5830323.1"/>
    </source>
</evidence>
<dbReference type="PIRSF" id="PIRSF000452">
    <property type="entry name" value="6-N-acetyltransf"/>
    <property type="match status" value="1"/>
</dbReference>
<evidence type="ECO:0000256" key="1">
    <source>
        <dbReference type="ARBA" id="ARBA00011738"/>
    </source>
</evidence>